<keyword evidence="4" id="KW-1133">Transmembrane helix</keyword>
<sequence length="2418" mass="286826">MQPNVYMNEIRKDKDWLSTQRKEMHEKKELNKLPNGEFKFKPPKTIEDQLDELQLQCLIGHYDRKIKIKGYKGSFKLEHWKMIELRLRGNFSISQVRFIDTKLDKENLMILPLWFSWVKTQNLVIELQHNELDDQCVEEFIFQIFERNINLQKMFLISNPGVYKGFLLRKLKHYLIKKYENNMDFYYLLLKNKSKLSFAIIKIQRNWQVQKIREEREFAMKKIDQTFYFSFNLSNCFTQINWKGFEHLIRCTYSFDNLEQISSLDISENYLGTQSSFNNACQSLSTAKGLVTLKLKKQPLFHNTTAIQQLIGDRYDRLRINHLDISDNSDIFEKAFQLLADQIFLECKSINLNYSLNENSSTLYKLSIFTQAFERQNNLFEAQEKLSKSNFGKYKYKSKLQSLDLSKVENFNRYDQIEALLKTIVFSEYSNVRTHTIQNLDVGRTEIYCKALNSFQSEFIFKKSKIPKYKDFKLNLKNLIYLDSQQEYSMKIDVLKQFFLDFLFTKEKSLLEIESFKFIKSFTKKNRKEALKLAAAYVLEAVHKNPNLKFSINNLKFFQAQLELDLQTFKCFLLIPNIKLRVFKYFKDSMKGEGNNYLIELESFLLSQPQSYVHSLQIFKLDTITGISFDVSKLIKLLIYSPKLQIKEFHFYKIKLSKFSLSVRDLDLHIQNSVDPNRIIGLRSLKFGDFQGEGEEEFFKYIVFSKFVRLKELALKTIDFNQIIQNLQTQILPKDKNPLEELQSIEFEDIYISSKEIWNQISKIFIFQNKQLASLTFNSINIDINFTLGFTQSTVQNISLAKTQQLQYDFLLHITELKFIDCNFNSDFLSFFFPIAQIQNLEIIKCKNIQQSMLKVQENYIDEINQFALKQFTMKDCTFTDMNIFEWMVNYVILNFDRQQLETLNLINCDLNDEMIIIICKQLQKIISKIQELKRIFSLRQINFSQNDKIQELQWINLFNTILNQNQTMQYELIAQDSLRKDQVNVQINENLLFIDQTLLNLKQKLYYNHRIFKPNFPKQLKKLEIDLELINKIKAINKNGNSQQQELKRSFYQRIVTGFIIYPESQLKKLKLSNVDLDLFMQCCNISIEFSQKYLELSLINTYKQQFINLEQIHIVKVTTQSRISIEQFFRLFLFNHQINLKKLSIHGFKEQFLQIFLNLSDNRSNYFLEQISFEDCEDKLNESQTTKFIEQLIVGKLFPIKKITIPKGIIFDFIKQFDLNSANDCKIEKIKLSIEDKGKNHMSTILKIFSLLFSQVSKLQSLEITTQNSDSIFQHIYENCKSDKLKLKSLIINSSLSVDMDFFHFISKSVETLTLLRIQKVIYLKQNETNNLLQQIYKQPLQGSKLDLNIIEHEDTYFLYYNLIFNEMFGFTNLILRHPLSFEKMQLSYSIFKIKYLKLDMGISYNENIQLNNDALTLISSKMIYSEDSILEELVLMNCDLKVPAIKAIVSPAQKLRDRISYTSRQKSFYMSIKRICILYSFHIGEEGMEMLFNNLIYFEYVNIERIELQAIELNDKIIIEMIKHANEWLHFQKRNQRQFSKLFPIRYLDIGKNELFQDKVIWQKFLRTFVFTDKTPYLQILNFHQMALTDSIATHIGYNAQKFLNSKAKNYQFPLKRLNFSKNYFLTEIGWKNIFNNFIFHPKVYLIELNLTSTQLDTDEKLNSIFLAAQKRAQLQKNKQLPLHTFLCYNVRIKDQIAKYISPKPLQYEPPEDLPIKIDYKSWRLGIFDELPIHLGDQVEVLNQIIYNRNELIIPSQLDFYEGFKFSKFHLSFIEHYLKIINQIFGVDQNAIELTFNLATLDSFSNLFRYTTEKPAKPFPYYMLFQREAYVFFSKSSNKIKKISLVKAESQSLEELSQFDVLQIWENIKRFKCNIDQILMEYTLNDDLVEKMLKKGYTERDFISLCRLIPPSNVRIQGSLSIQAIKGLYSILYETYYFQYSVIDYKFDNFLNIGIGYGLRETAYRKAEGNSWSNFYRMMQYGFYDIFVKPTQKYVFDDSVIILNQYLSKQKWNLLLLAFTNFLFFGSAIIAPFFLIEFATKENEQQCQVTKGYQQYYFYGAFALISALIEGHLYFSICNIIPEYITSMEHAVQFNEQEIKITEYKNSFNSIETNRVNQGDDKLCKTQFKDRYKKKIEKSYKSFLSKINRVGKSKFITQINRIIQFSMSQLFKFDLFGDVTFILVLQNCNYIELFYLTCIITAFTQGIHFIYFLYLITKRFFKSNKSIQQLSSQFINEFYSIGFQGRNSALSNLLDSIAPFNVSVIPNNQLTRTILPNQAGKSMSNLVKGYFVQFIFEDLPQIVIQTYFTVNQAWKQQGELEFLTYLRIAISLLTVVTSFIRFMSIRPTILVQDDFDRLSEKKKFNYNNIRKDLLSNEKKQLLHFSEFSSQPINEQNGQNPDETHPLHLQQSYQVP</sequence>
<keyword evidence="1" id="KW-0963">Cytoplasm</keyword>
<dbReference type="PANTHER" id="PTHR15431:SF4">
    <property type="entry name" value="PROTEIN TONNEAU 1B"/>
    <property type="match status" value="1"/>
</dbReference>
<keyword evidence="6" id="KW-1185">Reference proteome</keyword>
<evidence type="ECO:0000256" key="1">
    <source>
        <dbReference type="ARBA" id="ARBA00022490"/>
    </source>
</evidence>
<dbReference type="PANTHER" id="PTHR15431">
    <property type="entry name" value="FGFR1 ONCOGENE PARTNER/LISH DOMAIN-CONTAINING PROTEIN"/>
    <property type="match status" value="1"/>
</dbReference>
<reference evidence="5" key="1">
    <citation type="submission" date="2021-01" db="EMBL/GenBank/DDBJ databases">
        <authorList>
            <consortium name="Genoscope - CEA"/>
            <person name="William W."/>
        </authorList>
    </citation>
    <scope>NUCLEOTIDE SEQUENCE</scope>
</reference>
<evidence type="ECO:0008006" key="7">
    <source>
        <dbReference type="Google" id="ProtNLM"/>
    </source>
</evidence>
<evidence type="ECO:0000256" key="4">
    <source>
        <dbReference type="SAM" id="Phobius"/>
    </source>
</evidence>
<comment type="caution">
    <text evidence="5">The sequence shown here is derived from an EMBL/GenBank/DDBJ whole genome shotgun (WGS) entry which is preliminary data.</text>
</comment>
<evidence type="ECO:0000256" key="2">
    <source>
        <dbReference type="ARBA" id="ARBA00023212"/>
    </source>
</evidence>
<dbReference type="OrthoDB" id="292036at2759"/>
<protein>
    <recommendedName>
        <fullName evidence="7">Transmembrane protein</fullName>
    </recommendedName>
</protein>
<feature type="transmembrane region" description="Helical" evidence="4">
    <location>
        <begin position="2017"/>
        <end position="2039"/>
    </location>
</feature>
<evidence type="ECO:0000313" key="6">
    <source>
        <dbReference type="Proteomes" id="UP000692954"/>
    </source>
</evidence>
<feature type="compositionally biased region" description="Polar residues" evidence="3">
    <location>
        <begin position="2393"/>
        <end position="2403"/>
    </location>
</feature>
<gene>
    <name evidence="5" type="ORF">PSON_ATCC_30995.1.T0640151</name>
</gene>
<feature type="transmembrane region" description="Helical" evidence="4">
    <location>
        <begin position="2325"/>
        <end position="2346"/>
    </location>
</feature>
<organism evidence="5 6">
    <name type="scientific">Paramecium sonneborni</name>
    <dbReference type="NCBI Taxonomy" id="65129"/>
    <lineage>
        <taxon>Eukaryota</taxon>
        <taxon>Sar</taxon>
        <taxon>Alveolata</taxon>
        <taxon>Ciliophora</taxon>
        <taxon>Intramacronucleata</taxon>
        <taxon>Oligohymenophorea</taxon>
        <taxon>Peniculida</taxon>
        <taxon>Parameciidae</taxon>
        <taxon>Paramecium</taxon>
    </lineage>
</organism>
<dbReference type="EMBL" id="CAJJDN010000064">
    <property type="protein sequence ID" value="CAD8095389.1"/>
    <property type="molecule type" value="Genomic_DNA"/>
</dbReference>
<dbReference type="Proteomes" id="UP000692954">
    <property type="component" value="Unassembled WGS sequence"/>
</dbReference>
<keyword evidence="2" id="KW-0206">Cytoskeleton</keyword>
<evidence type="ECO:0000313" key="5">
    <source>
        <dbReference type="EMBL" id="CAD8095389.1"/>
    </source>
</evidence>
<keyword evidence="4" id="KW-0812">Transmembrane</keyword>
<evidence type="ECO:0000256" key="3">
    <source>
        <dbReference type="SAM" id="MobiDB-lite"/>
    </source>
</evidence>
<feature type="transmembrane region" description="Helical" evidence="4">
    <location>
        <begin position="2059"/>
        <end position="2078"/>
    </location>
</feature>
<keyword evidence="4" id="KW-0472">Membrane</keyword>
<accession>A0A8S1NVR5</accession>
<feature type="transmembrane region" description="Helical" evidence="4">
    <location>
        <begin position="2196"/>
        <end position="2219"/>
    </location>
</feature>
<feature type="region of interest" description="Disordered" evidence="3">
    <location>
        <begin position="2393"/>
        <end position="2418"/>
    </location>
</feature>
<proteinExistence type="predicted"/>
<name>A0A8S1NVR5_9CILI</name>